<keyword evidence="3" id="KW-0964">Secreted</keyword>
<evidence type="ECO:0000256" key="2">
    <source>
        <dbReference type="ARBA" id="ARBA00007456"/>
    </source>
</evidence>
<protein>
    <recommendedName>
        <fullName evidence="7">Cupin type-1 domain-containing protein</fullName>
    </recommendedName>
</protein>
<evidence type="ECO:0000256" key="5">
    <source>
        <dbReference type="ARBA" id="ARBA00023211"/>
    </source>
</evidence>
<evidence type="ECO:0000313" key="9">
    <source>
        <dbReference type="Proteomes" id="UP001157974"/>
    </source>
</evidence>
<keyword evidence="6" id="KW-0732">Signal</keyword>
<dbReference type="Proteomes" id="UP001157974">
    <property type="component" value="Unassembled WGS sequence"/>
</dbReference>
<dbReference type="GO" id="GO:0005576">
    <property type="term" value="C:extracellular region"/>
    <property type="evidence" value="ECO:0007669"/>
    <property type="project" value="UniProtKB-SubCell"/>
</dbReference>
<dbReference type="InterPro" id="IPR001929">
    <property type="entry name" value="Germin"/>
</dbReference>
<dbReference type="GO" id="GO:0030145">
    <property type="term" value="F:manganese ion binding"/>
    <property type="evidence" value="ECO:0007669"/>
    <property type="project" value="InterPro"/>
</dbReference>
<comment type="caution">
    <text evidence="8">The sequence shown here is derived from an EMBL/GenBank/DDBJ whole genome shotgun (WGS) entry which is preliminary data.</text>
</comment>
<feature type="signal peptide" evidence="6">
    <location>
        <begin position="1"/>
        <end position="21"/>
    </location>
</feature>
<dbReference type="PROSITE" id="PS51257">
    <property type="entry name" value="PROKAR_LIPOPROTEIN"/>
    <property type="match status" value="1"/>
</dbReference>
<evidence type="ECO:0000259" key="7">
    <source>
        <dbReference type="SMART" id="SM00835"/>
    </source>
</evidence>
<evidence type="ECO:0000256" key="4">
    <source>
        <dbReference type="ARBA" id="ARBA00022723"/>
    </source>
</evidence>
<evidence type="ECO:0000256" key="1">
    <source>
        <dbReference type="ARBA" id="ARBA00004613"/>
    </source>
</evidence>
<dbReference type="EMBL" id="JAMWBK010000011">
    <property type="protein sequence ID" value="KAJ8901242.1"/>
    <property type="molecule type" value="Genomic_DNA"/>
</dbReference>
<reference evidence="8 9" key="1">
    <citation type="journal article" date="2023" name="Nat. Commun.">
        <title>Origin of minicircular mitochondrial genomes in red algae.</title>
        <authorList>
            <person name="Lee Y."/>
            <person name="Cho C.H."/>
            <person name="Lee Y.M."/>
            <person name="Park S.I."/>
            <person name="Yang J.H."/>
            <person name="West J.A."/>
            <person name="Bhattacharya D."/>
            <person name="Yoon H.S."/>
        </authorList>
    </citation>
    <scope>NUCLEOTIDE SEQUENCE [LARGE SCALE GENOMIC DNA]</scope>
    <source>
        <strain evidence="8 9">CCMP1338</strain>
        <tissue evidence="8">Whole cell</tissue>
    </source>
</reference>
<dbReference type="PANTHER" id="PTHR31238">
    <property type="entry name" value="GERMIN-LIKE PROTEIN SUBFAMILY 3 MEMBER 3"/>
    <property type="match status" value="1"/>
</dbReference>
<evidence type="ECO:0000256" key="3">
    <source>
        <dbReference type="ARBA" id="ARBA00022525"/>
    </source>
</evidence>
<proteinExistence type="inferred from homology"/>
<dbReference type="PRINTS" id="PR00325">
    <property type="entry name" value="GERMIN"/>
</dbReference>
<dbReference type="SMART" id="SM00835">
    <property type="entry name" value="Cupin_1"/>
    <property type="match status" value="1"/>
</dbReference>
<dbReference type="AlphaFoldDB" id="A0AAV8UJ01"/>
<dbReference type="CDD" id="cd02241">
    <property type="entry name" value="cupin_OxOx"/>
    <property type="match status" value="1"/>
</dbReference>
<dbReference type="InterPro" id="IPR011051">
    <property type="entry name" value="RmlC_Cupin_sf"/>
</dbReference>
<organism evidence="8 9">
    <name type="scientific">Rhodosorus marinus</name>
    <dbReference type="NCBI Taxonomy" id="101924"/>
    <lineage>
        <taxon>Eukaryota</taxon>
        <taxon>Rhodophyta</taxon>
        <taxon>Stylonematophyceae</taxon>
        <taxon>Stylonematales</taxon>
        <taxon>Stylonemataceae</taxon>
        <taxon>Rhodosorus</taxon>
    </lineage>
</organism>
<dbReference type="InterPro" id="IPR006045">
    <property type="entry name" value="Cupin_1"/>
</dbReference>
<dbReference type="PROSITE" id="PS00725">
    <property type="entry name" value="GERMIN"/>
    <property type="match status" value="1"/>
</dbReference>
<name>A0AAV8UJ01_9RHOD</name>
<dbReference type="SUPFAM" id="SSF51182">
    <property type="entry name" value="RmlC-like cupins"/>
    <property type="match status" value="1"/>
</dbReference>
<gene>
    <name evidence="8" type="ORF">NDN08_007091</name>
</gene>
<comment type="similarity">
    <text evidence="2">Belongs to the germin family.</text>
</comment>
<feature type="chain" id="PRO_5043698347" description="Cupin type-1 domain-containing protein" evidence="6">
    <location>
        <begin position="22"/>
        <end position="219"/>
    </location>
</feature>
<evidence type="ECO:0000313" key="8">
    <source>
        <dbReference type="EMBL" id="KAJ8901242.1"/>
    </source>
</evidence>
<dbReference type="InterPro" id="IPR019780">
    <property type="entry name" value="Germin_Mn-BS"/>
</dbReference>
<comment type="subcellular location">
    <subcellularLocation>
        <location evidence="1">Secreted</location>
    </subcellularLocation>
</comment>
<keyword evidence="5" id="KW-0464">Manganese</keyword>
<keyword evidence="9" id="KW-1185">Reference proteome</keyword>
<keyword evidence="4" id="KW-0479">Metal-binding</keyword>
<accession>A0AAV8UJ01</accession>
<feature type="domain" description="Cupin type-1" evidence="7">
    <location>
        <begin position="43"/>
        <end position="191"/>
    </location>
</feature>
<sequence length="219" mass="24057">MKAGAFGVFFLLAGCLYMVSAMEGETTLAERNRRFGSASDFVFNLKGVSADFTRAGARIQGGDVSKFPALDNLGVSNTLFTIKPCGMNLPHYHPRATELIYVIKGQDLTVAFAEENSGRSAVVNVVGEGDNAVFPQGLLHYQINLNCEHEVQFLSSLSSHDPGVVTVPDRMFGFDDTALAVVFNNPRMKRFRRQRLTNLRSLSHQCIADCRRKGYSIAA</sequence>
<dbReference type="Pfam" id="PF00190">
    <property type="entry name" value="Cupin_1"/>
    <property type="match status" value="1"/>
</dbReference>
<dbReference type="Gene3D" id="2.60.120.10">
    <property type="entry name" value="Jelly Rolls"/>
    <property type="match status" value="1"/>
</dbReference>
<evidence type="ECO:0000256" key="6">
    <source>
        <dbReference type="SAM" id="SignalP"/>
    </source>
</evidence>
<dbReference type="InterPro" id="IPR014710">
    <property type="entry name" value="RmlC-like_jellyroll"/>
</dbReference>